<comment type="caution">
    <text evidence="1">The sequence shown here is derived from an EMBL/GenBank/DDBJ whole genome shotgun (WGS) entry which is preliminary data.</text>
</comment>
<organism evidence="1 2">
    <name type="scientific">Catharanthus roseus</name>
    <name type="common">Madagascar periwinkle</name>
    <name type="synonym">Vinca rosea</name>
    <dbReference type="NCBI Taxonomy" id="4058"/>
    <lineage>
        <taxon>Eukaryota</taxon>
        <taxon>Viridiplantae</taxon>
        <taxon>Streptophyta</taxon>
        <taxon>Embryophyta</taxon>
        <taxon>Tracheophyta</taxon>
        <taxon>Spermatophyta</taxon>
        <taxon>Magnoliopsida</taxon>
        <taxon>eudicotyledons</taxon>
        <taxon>Gunneridae</taxon>
        <taxon>Pentapetalae</taxon>
        <taxon>asterids</taxon>
        <taxon>lamiids</taxon>
        <taxon>Gentianales</taxon>
        <taxon>Apocynaceae</taxon>
        <taxon>Rauvolfioideae</taxon>
        <taxon>Vinceae</taxon>
        <taxon>Catharanthinae</taxon>
        <taxon>Catharanthus</taxon>
    </lineage>
</organism>
<proteinExistence type="predicted"/>
<dbReference type="EMBL" id="CM044704">
    <property type="protein sequence ID" value="KAI5667979.1"/>
    <property type="molecule type" value="Genomic_DNA"/>
</dbReference>
<dbReference type="Proteomes" id="UP001060085">
    <property type="component" value="Linkage Group LG04"/>
</dbReference>
<keyword evidence="2" id="KW-1185">Reference proteome</keyword>
<name>A0ACC0B5Q5_CATRO</name>
<gene>
    <name evidence="1" type="ORF">M9H77_17832</name>
</gene>
<sequence length="214" mass="24547">MEQWDHSLFVNVPYQVINLDRTYLLVVNDLFHAILVSISYDVDPLNNCDSSGVANHHTFGLLENNSYDGTLFSLLGDHCVEFQEEEIIVGALCAMFRSCDLCLIEVHLSNCLSFHDSFRNQLLTRDAKLQQSCFDLKCWYDILDIISLVFDLFPSWTPMWGMIPNFLDSFVGKFLVKKVEGHLCSLIQDLLDKSIGRIVETYSYMISSFEIFCG</sequence>
<reference evidence="2" key="1">
    <citation type="journal article" date="2023" name="Nat. Plants">
        <title>Single-cell RNA sequencing provides a high-resolution roadmap for understanding the multicellular compartmentation of specialized metabolism.</title>
        <authorList>
            <person name="Sun S."/>
            <person name="Shen X."/>
            <person name="Li Y."/>
            <person name="Li Y."/>
            <person name="Wang S."/>
            <person name="Li R."/>
            <person name="Zhang H."/>
            <person name="Shen G."/>
            <person name="Guo B."/>
            <person name="Wei J."/>
            <person name="Xu J."/>
            <person name="St-Pierre B."/>
            <person name="Chen S."/>
            <person name="Sun C."/>
        </authorList>
    </citation>
    <scope>NUCLEOTIDE SEQUENCE [LARGE SCALE GENOMIC DNA]</scope>
</reference>
<accession>A0ACC0B5Q5</accession>
<evidence type="ECO:0000313" key="2">
    <source>
        <dbReference type="Proteomes" id="UP001060085"/>
    </source>
</evidence>
<protein>
    <submittedName>
        <fullName evidence="1">Uncharacterized protein</fullName>
    </submittedName>
</protein>
<evidence type="ECO:0000313" key="1">
    <source>
        <dbReference type="EMBL" id="KAI5667979.1"/>
    </source>
</evidence>